<dbReference type="InterPro" id="IPR027417">
    <property type="entry name" value="P-loop_NTPase"/>
</dbReference>
<dbReference type="Pfam" id="PF13807">
    <property type="entry name" value="GNVR"/>
    <property type="match status" value="1"/>
</dbReference>
<comment type="subcellular location">
    <subcellularLocation>
        <location evidence="1">Cell inner membrane</location>
        <topology evidence="1">Multi-pass membrane protein</topology>
    </subcellularLocation>
</comment>
<dbReference type="EC" id="2.7.10.2" evidence="4"/>
<dbReference type="InterPro" id="IPR050445">
    <property type="entry name" value="Bact_polysacc_biosynth/exp"/>
</dbReference>
<dbReference type="Pfam" id="PF02706">
    <property type="entry name" value="Wzz"/>
    <property type="match status" value="1"/>
</dbReference>
<evidence type="ECO:0000256" key="6">
    <source>
        <dbReference type="ARBA" id="ARBA00022519"/>
    </source>
</evidence>
<gene>
    <name evidence="21" type="ORF">ACFOGP_22460</name>
</gene>
<keyword evidence="12 17" id="KW-1133">Transmembrane helix</keyword>
<evidence type="ECO:0000259" key="18">
    <source>
        <dbReference type="Pfam" id="PF02706"/>
    </source>
</evidence>
<reference evidence="22" key="1">
    <citation type="journal article" date="2019" name="Int. J. Syst. Evol. Microbiol.">
        <title>The Global Catalogue of Microorganisms (GCM) 10K type strain sequencing project: providing services to taxonomists for standard genome sequencing and annotation.</title>
        <authorList>
            <consortium name="The Broad Institute Genomics Platform"/>
            <consortium name="The Broad Institute Genome Sequencing Center for Infectious Disease"/>
            <person name="Wu L."/>
            <person name="Ma J."/>
        </authorList>
    </citation>
    <scope>NUCLEOTIDE SEQUENCE [LARGE SCALE GENOMIC DNA]</scope>
    <source>
        <strain evidence="22">KCTC 52366</strain>
    </source>
</reference>
<evidence type="ECO:0000256" key="15">
    <source>
        <dbReference type="ARBA" id="ARBA00051245"/>
    </source>
</evidence>
<evidence type="ECO:0000256" key="1">
    <source>
        <dbReference type="ARBA" id="ARBA00004429"/>
    </source>
</evidence>
<feature type="coiled-coil region" evidence="16">
    <location>
        <begin position="238"/>
        <end position="294"/>
    </location>
</feature>
<keyword evidence="14" id="KW-0829">Tyrosine-protein kinase</keyword>
<dbReference type="InterPro" id="IPR005702">
    <property type="entry name" value="Wzc-like_C"/>
</dbReference>
<dbReference type="Proteomes" id="UP001595632">
    <property type="component" value="Unassembled WGS sequence"/>
</dbReference>
<evidence type="ECO:0000256" key="13">
    <source>
        <dbReference type="ARBA" id="ARBA00023136"/>
    </source>
</evidence>
<protein>
    <recommendedName>
        <fullName evidence="4">non-specific protein-tyrosine kinase</fullName>
        <ecNumber evidence="4">2.7.10.2</ecNumber>
    </recommendedName>
</protein>
<evidence type="ECO:0000256" key="4">
    <source>
        <dbReference type="ARBA" id="ARBA00011903"/>
    </source>
</evidence>
<feature type="transmembrane region" description="Helical" evidence="17">
    <location>
        <begin position="436"/>
        <end position="456"/>
    </location>
</feature>
<comment type="caution">
    <text evidence="21">The sequence shown here is derived from an EMBL/GenBank/DDBJ whole genome shotgun (WGS) entry which is preliminary data.</text>
</comment>
<dbReference type="PANTHER" id="PTHR32309">
    <property type="entry name" value="TYROSINE-PROTEIN KINASE"/>
    <property type="match status" value="1"/>
</dbReference>
<feature type="domain" description="AAA" evidence="19">
    <location>
        <begin position="536"/>
        <end position="685"/>
    </location>
</feature>
<dbReference type="CDD" id="cd05387">
    <property type="entry name" value="BY-kinase"/>
    <property type="match status" value="1"/>
</dbReference>
<keyword evidence="8 17" id="KW-0812">Transmembrane</keyword>
<dbReference type="SUPFAM" id="SSF52540">
    <property type="entry name" value="P-loop containing nucleoside triphosphate hydrolases"/>
    <property type="match status" value="1"/>
</dbReference>
<keyword evidence="10" id="KW-0418">Kinase</keyword>
<dbReference type="InterPro" id="IPR003856">
    <property type="entry name" value="LPS_length_determ_N"/>
</dbReference>
<keyword evidence="11" id="KW-0067">ATP-binding</keyword>
<keyword evidence="7" id="KW-0808">Transferase</keyword>
<evidence type="ECO:0000256" key="3">
    <source>
        <dbReference type="ARBA" id="ARBA00008883"/>
    </source>
</evidence>
<dbReference type="PANTHER" id="PTHR32309:SF13">
    <property type="entry name" value="FERRIC ENTEROBACTIN TRANSPORT PROTEIN FEPE"/>
    <property type="match status" value="1"/>
</dbReference>
<evidence type="ECO:0000256" key="9">
    <source>
        <dbReference type="ARBA" id="ARBA00022741"/>
    </source>
</evidence>
<evidence type="ECO:0000256" key="7">
    <source>
        <dbReference type="ARBA" id="ARBA00022679"/>
    </source>
</evidence>
<keyword evidence="22" id="KW-1185">Reference proteome</keyword>
<evidence type="ECO:0000256" key="11">
    <source>
        <dbReference type="ARBA" id="ARBA00022840"/>
    </source>
</evidence>
<dbReference type="Gene3D" id="3.40.50.300">
    <property type="entry name" value="P-loop containing nucleotide triphosphate hydrolases"/>
    <property type="match status" value="1"/>
</dbReference>
<proteinExistence type="inferred from homology"/>
<comment type="catalytic activity">
    <reaction evidence="15">
        <text>L-tyrosyl-[protein] + ATP = O-phospho-L-tyrosyl-[protein] + ADP + H(+)</text>
        <dbReference type="Rhea" id="RHEA:10596"/>
        <dbReference type="Rhea" id="RHEA-COMP:10136"/>
        <dbReference type="Rhea" id="RHEA-COMP:20101"/>
        <dbReference type="ChEBI" id="CHEBI:15378"/>
        <dbReference type="ChEBI" id="CHEBI:30616"/>
        <dbReference type="ChEBI" id="CHEBI:46858"/>
        <dbReference type="ChEBI" id="CHEBI:61978"/>
        <dbReference type="ChEBI" id="CHEBI:456216"/>
        <dbReference type="EC" id="2.7.10.2"/>
    </reaction>
</comment>
<organism evidence="21 22">
    <name type="scientific">Psychromarinibacter halotolerans</name>
    <dbReference type="NCBI Taxonomy" id="1775175"/>
    <lineage>
        <taxon>Bacteria</taxon>
        <taxon>Pseudomonadati</taxon>
        <taxon>Pseudomonadota</taxon>
        <taxon>Alphaproteobacteria</taxon>
        <taxon>Rhodobacterales</taxon>
        <taxon>Paracoccaceae</taxon>
        <taxon>Psychromarinibacter</taxon>
    </lineage>
</organism>
<feature type="coiled-coil region" evidence="16">
    <location>
        <begin position="339"/>
        <end position="394"/>
    </location>
</feature>
<evidence type="ECO:0000256" key="8">
    <source>
        <dbReference type="ARBA" id="ARBA00022692"/>
    </source>
</evidence>
<keyword evidence="9" id="KW-0547">Nucleotide-binding</keyword>
<evidence type="ECO:0000256" key="5">
    <source>
        <dbReference type="ARBA" id="ARBA00022475"/>
    </source>
</evidence>
<evidence type="ECO:0000256" key="16">
    <source>
        <dbReference type="SAM" id="Coils"/>
    </source>
</evidence>
<evidence type="ECO:0000256" key="12">
    <source>
        <dbReference type="ARBA" id="ARBA00022989"/>
    </source>
</evidence>
<feature type="domain" description="Tyrosine-protein kinase G-rich" evidence="20">
    <location>
        <begin position="381"/>
        <end position="458"/>
    </location>
</feature>
<feature type="transmembrane region" description="Helical" evidence="17">
    <location>
        <begin position="51"/>
        <end position="71"/>
    </location>
</feature>
<keyword evidence="13 17" id="KW-0472">Membrane</keyword>
<dbReference type="Pfam" id="PF13614">
    <property type="entry name" value="AAA_31"/>
    <property type="match status" value="1"/>
</dbReference>
<keyword evidence="6" id="KW-0997">Cell inner membrane</keyword>
<evidence type="ECO:0000259" key="20">
    <source>
        <dbReference type="Pfam" id="PF13807"/>
    </source>
</evidence>
<dbReference type="InterPro" id="IPR025669">
    <property type="entry name" value="AAA_dom"/>
</dbReference>
<name>A0ABV7GZ00_9RHOB</name>
<evidence type="ECO:0000256" key="14">
    <source>
        <dbReference type="ARBA" id="ARBA00023137"/>
    </source>
</evidence>
<evidence type="ECO:0000256" key="2">
    <source>
        <dbReference type="ARBA" id="ARBA00007316"/>
    </source>
</evidence>
<evidence type="ECO:0000313" key="21">
    <source>
        <dbReference type="EMBL" id="MFC3145501.1"/>
    </source>
</evidence>
<comment type="similarity">
    <text evidence="2">Belongs to the CpsD/CapB family.</text>
</comment>
<feature type="domain" description="Polysaccharide chain length determinant N-terminal" evidence="18">
    <location>
        <begin position="39"/>
        <end position="130"/>
    </location>
</feature>
<sequence>MADIGLVSQPGARPGQDTVVRPLSPGIVPASGATADTMVDLGHLASALWRGLWLIAACVALTVGLAMWYLLDVAVPKYTAEARIVMEARDQNVVDLESVISGRGTDEASLNTEMSVMTSRTLLETLVRDLDLTADPEFNTRLEPAPALSAVGVVDRVRGWLGLPSLDAEPRTEQEVLLDTVDALAEVVFVRVEPYSYVFSIRAKTGDPHKSALIANRLAAIYLDQQISTKFSATEYAVDWLSQRVTELELELKQKEEAVLELSSVSLLMPEASLEALKARAREAYDRLAELETAALVAQEAADGFSARQADGDLRAAAELARDPEVFALLDSGDTTGALDRLRAALERLRQADADAAEAVAAARAEHDTLTARIEAEDAQRQDLTQRIRDADATRVLYQTFLARLKETSIQIGLQQADSRVLSAAVPGEEVAPRRAMILAVAALLGVVLGVGIILLRQYLNRGFRTADDLEQATGYTVLGQIPRMPLRRRRGVLDYLRRKPTSAAAEAIRNLRTSVLLSDVDTPPRVIMSTSSIPGEGKTTQSIALAQNLAGLGQKVLLVEGDIRRRTFAQYLDADAPGSLVQVVSGTLTLAEAVVSDPALEIDVLMGDRSSVNAADMFSSDSFRRFILSARNAYDYVVIDTPPVLVVPDARVLGRYADAIVYSVQWDRTSKEQVTAGLRMLSSVHLRITGLVLSQVDPKGMRRYGYGKAYYDAGA</sequence>
<keyword evidence="5" id="KW-1003">Cell membrane</keyword>
<dbReference type="RefSeq" id="WP_275632456.1">
    <property type="nucleotide sequence ID" value="NZ_JARGYD010000003.1"/>
</dbReference>
<comment type="similarity">
    <text evidence="3">Belongs to the etk/wzc family.</text>
</comment>
<accession>A0ABV7GZ00</accession>
<evidence type="ECO:0000256" key="10">
    <source>
        <dbReference type="ARBA" id="ARBA00022777"/>
    </source>
</evidence>
<dbReference type="InterPro" id="IPR032807">
    <property type="entry name" value="GNVR"/>
</dbReference>
<evidence type="ECO:0000259" key="19">
    <source>
        <dbReference type="Pfam" id="PF13614"/>
    </source>
</evidence>
<keyword evidence="16" id="KW-0175">Coiled coil</keyword>
<evidence type="ECO:0000256" key="17">
    <source>
        <dbReference type="SAM" id="Phobius"/>
    </source>
</evidence>
<dbReference type="EMBL" id="JBHRTB010000010">
    <property type="protein sequence ID" value="MFC3145501.1"/>
    <property type="molecule type" value="Genomic_DNA"/>
</dbReference>
<evidence type="ECO:0000313" key="22">
    <source>
        <dbReference type="Proteomes" id="UP001595632"/>
    </source>
</evidence>